<organism evidence="1 2">
    <name type="scientific">Scylla paramamosain</name>
    <name type="common">Mud crab</name>
    <dbReference type="NCBI Taxonomy" id="85552"/>
    <lineage>
        <taxon>Eukaryota</taxon>
        <taxon>Metazoa</taxon>
        <taxon>Ecdysozoa</taxon>
        <taxon>Arthropoda</taxon>
        <taxon>Crustacea</taxon>
        <taxon>Multicrustacea</taxon>
        <taxon>Malacostraca</taxon>
        <taxon>Eumalacostraca</taxon>
        <taxon>Eucarida</taxon>
        <taxon>Decapoda</taxon>
        <taxon>Pleocyemata</taxon>
        <taxon>Brachyura</taxon>
        <taxon>Eubrachyura</taxon>
        <taxon>Portunoidea</taxon>
        <taxon>Portunidae</taxon>
        <taxon>Portuninae</taxon>
        <taxon>Scylla</taxon>
    </lineage>
</organism>
<dbReference type="EMBL" id="JARAKH010000018">
    <property type="protein sequence ID" value="KAK8394646.1"/>
    <property type="molecule type" value="Genomic_DNA"/>
</dbReference>
<evidence type="ECO:0000313" key="1">
    <source>
        <dbReference type="EMBL" id="KAK8394646.1"/>
    </source>
</evidence>
<protein>
    <submittedName>
        <fullName evidence="1">Uncharacterized protein</fullName>
    </submittedName>
</protein>
<evidence type="ECO:0000313" key="2">
    <source>
        <dbReference type="Proteomes" id="UP001487740"/>
    </source>
</evidence>
<name>A0AAW0U539_SCYPA</name>
<gene>
    <name evidence="1" type="ORF">O3P69_005838</name>
</gene>
<proteinExistence type="predicted"/>
<dbReference type="Proteomes" id="UP001487740">
    <property type="component" value="Unassembled WGS sequence"/>
</dbReference>
<keyword evidence="2" id="KW-1185">Reference proteome</keyword>
<sequence length="133" mass="13911">MQDKGFHAQGSGQVMAECVCWDGEGQGLGEVTAFKFPGSQASPLSSCVKQRDRVPPLSSRGSCLTRSVSFPADFSLLGKQPSCDLSPHSSPSPSSFSSSSLVIMCSSLDGAQLAYLALRFKSLQMNSAVGKSA</sequence>
<comment type="caution">
    <text evidence="1">The sequence shown here is derived from an EMBL/GenBank/DDBJ whole genome shotgun (WGS) entry which is preliminary data.</text>
</comment>
<reference evidence="1 2" key="1">
    <citation type="submission" date="2023-03" db="EMBL/GenBank/DDBJ databases">
        <title>High-quality genome of Scylla paramamosain provides insights in environmental adaptation.</title>
        <authorList>
            <person name="Zhang L."/>
        </authorList>
    </citation>
    <scope>NUCLEOTIDE SEQUENCE [LARGE SCALE GENOMIC DNA]</scope>
    <source>
        <strain evidence="1">LZ_2023a</strain>
        <tissue evidence="1">Muscle</tissue>
    </source>
</reference>
<dbReference type="AlphaFoldDB" id="A0AAW0U539"/>
<accession>A0AAW0U539</accession>